<reference evidence="4 5" key="1">
    <citation type="journal article" date="2018" name="Nat. Genet.">
        <title>The Rosa genome provides new insights in the design of modern roses.</title>
        <authorList>
            <person name="Bendahmane M."/>
        </authorList>
    </citation>
    <scope>NUCLEOTIDE SEQUENCE [LARGE SCALE GENOMIC DNA]</scope>
    <source>
        <strain evidence="5">cv. Old Blush</strain>
    </source>
</reference>
<evidence type="ECO:0000259" key="3">
    <source>
        <dbReference type="Pfam" id="PF08031"/>
    </source>
</evidence>
<feature type="domain" description="Berberine/berberine-like" evidence="3">
    <location>
        <begin position="249"/>
        <end position="307"/>
    </location>
</feature>
<protein>
    <submittedName>
        <fullName evidence="4">Putative berberine/berberine</fullName>
    </submittedName>
</protein>
<comment type="caution">
    <text evidence="4">The sequence shown here is derived from an EMBL/GenBank/DDBJ whole genome shotgun (WGS) entry which is preliminary data.</text>
</comment>
<dbReference type="EMBL" id="PDCK01000043">
    <property type="protein sequence ID" value="PRQ29795.1"/>
    <property type="molecule type" value="Genomic_DNA"/>
</dbReference>
<sequence>MNFSPRLILCKRLSSIKKLWRFFTSYLKKYLLQPTDCSKSQCLFLSHGICFKVSIKHLSLKAVFAKNLPLGEKAQALESFLHGNLRLVPVPPSVTVFQIEKTIEEGATRLLSKLPVIALDRICYALCWLLKSEPLEVLLNRAQTSRHFFKAKSDYVTKPISEAGLEGLWKRLLQVETSQLILSPYGGKMSEISDSETPFPHRRGNIFKIQYLVTWEVGMMKKETNIHIGWMKKLYAYMAPYVSKSPRAAYLNYRDLDLGRNNNDGNTSYAKASIWGLKYFKSNFRRLVHVKILVDPCNFFRNEQSIPVFPSRGKQTFQIKLIGLAERRKK</sequence>
<dbReference type="Proteomes" id="UP000238479">
    <property type="component" value="Chromosome 5"/>
</dbReference>
<organism evidence="4 5">
    <name type="scientific">Rosa chinensis</name>
    <name type="common">China rose</name>
    <dbReference type="NCBI Taxonomy" id="74649"/>
    <lineage>
        <taxon>Eukaryota</taxon>
        <taxon>Viridiplantae</taxon>
        <taxon>Streptophyta</taxon>
        <taxon>Embryophyta</taxon>
        <taxon>Tracheophyta</taxon>
        <taxon>Spermatophyta</taxon>
        <taxon>Magnoliopsida</taxon>
        <taxon>eudicotyledons</taxon>
        <taxon>Gunneridae</taxon>
        <taxon>Pentapetalae</taxon>
        <taxon>rosids</taxon>
        <taxon>fabids</taxon>
        <taxon>Rosales</taxon>
        <taxon>Rosaceae</taxon>
        <taxon>Rosoideae</taxon>
        <taxon>Rosoideae incertae sedis</taxon>
        <taxon>Rosa</taxon>
    </lineage>
</organism>
<dbReference type="AlphaFoldDB" id="A0A2P6Q6H7"/>
<dbReference type="GO" id="GO:0016491">
    <property type="term" value="F:oxidoreductase activity"/>
    <property type="evidence" value="ECO:0007669"/>
    <property type="project" value="InterPro"/>
</dbReference>
<evidence type="ECO:0000313" key="5">
    <source>
        <dbReference type="Proteomes" id="UP000238479"/>
    </source>
</evidence>
<gene>
    <name evidence="4" type="ORF">RchiOBHm_Chr5g0017691</name>
</gene>
<dbReference type="Pfam" id="PF08031">
    <property type="entry name" value="BBE"/>
    <property type="match status" value="1"/>
</dbReference>
<dbReference type="PANTHER" id="PTHR32448">
    <property type="entry name" value="OS08G0158400 PROTEIN"/>
    <property type="match status" value="1"/>
</dbReference>
<proteinExistence type="predicted"/>
<evidence type="ECO:0000256" key="2">
    <source>
        <dbReference type="ARBA" id="ARBA00022827"/>
    </source>
</evidence>
<name>A0A2P6Q6H7_ROSCH</name>
<dbReference type="OMA" id="AKWENTD"/>
<evidence type="ECO:0000313" key="4">
    <source>
        <dbReference type="EMBL" id="PRQ29795.1"/>
    </source>
</evidence>
<dbReference type="Gene3D" id="3.40.462.20">
    <property type="match status" value="1"/>
</dbReference>
<dbReference type="Gramene" id="PRQ29795">
    <property type="protein sequence ID" value="PRQ29795"/>
    <property type="gene ID" value="RchiOBHm_Chr5g0017691"/>
</dbReference>
<keyword evidence="1" id="KW-0285">Flavoprotein</keyword>
<evidence type="ECO:0000256" key="1">
    <source>
        <dbReference type="ARBA" id="ARBA00022630"/>
    </source>
</evidence>
<dbReference type="GO" id="GO:0050660">
    <property type="term" value="F:flavin adenine dinucleotide binding"/>
    <property type="evidence" value="ECO:0007669"/>
    <property type="project" value="InterPro"/>
</dbReference>
<keyword evidence="5" id="KW-1185">Reference proteome</keyword>
<keyword evidence="2" id="KW-0274">FAD</keyword>
<accession>A0A2P6Q6H7</accession>
<dbReference type="InterPro" id="IPR012951">
    <property type="entry name" value="BBE"/>
</dbReference>